<evidence type="ECO:0000313" key="2">
    <source>
        <dbReference type="Proteomes" id="UP001597221"/>
    </source>
</evidence>
<dbReference type="EMBL" id="JBHUDE010000119">
    <property type="protein sequence ID" value="MFD1608615.1"/>
    <property type="molecule type" value="Genomic_DNA"/>
</dbReference>
<organism evidence="1 2">
    <name type="scientific">Oceanobacillus luteolus</name>
    <dbReference type="NCBI Taxonomy" id="1274358"/>
    <lineage>
        <taxon>Bacteria</taxon>
        <taxon>Bacillati</taxon>
        <taxon>Bacillota</taxon>
        <taxon>Bacilli</taxon>
        <taxon>Bacillales</taxon>
        <taxon>Bacillaceae</taxon>
        <taxon>Oceanobacillus</taxon>
    </lineage>
</organism>
<accession>A0ABW4HV18</accession>
<proteinExistence type="predicted"/>
<protein>
    <submittedName>
        <fullName evidence="1">Tetraprenyl-beta-curcumene synthase family protein</fullName>
    </submittedName>
</protein>
<dbReference type="InterPro" id="IPR019712">
    <property type="entry name" value="YtpB-like"/>
</dbReference>
<name>A0ABW4HV18_9BACI</name>
<gene>
    <name evidence="1" type="ORF">ACFSBH_13355</name>
</gene>
<keyword evidence="2" id="KW-1185">Reference proteome</keyword>
<dbReference type="RefSeq" id="WP_379597978.1">
    <property type="nucleotide sequence ID" value="NZ_JBHUDE010000119.1"/>
</dbReference>
<comment type="caution">
    <text evidence="1">The sequence shown here is derived from an EMBL/GenBank/DDBJ whole genome shotgun (WGS) entry which is preliminary data.</text>
</comment>
<evidence type="ECO:0000313" key="1">
    <source>
        <dbReference type="EMBL" id="MFD1608615.1"/>
    </source>
</evidence>
<reference evidence="2" key="1">
    <citation type="journal article" date="2019" name="Int. J. Syst. Evol. Microbiol.">
        <title>The Global Catalogue of Microorganisms (GCM) 10K type strain sequencing project: providing services to taxonomists for standard genome sequencing and annotation.</title>
        <authorList>
            <consortium name="The Broad Institute Genomics Platform"/>
            <consortium name="The Broad Institute Genome Sequencing Center for Infectious Disease"/>
            <person name="Wu L."/>
            <person name="Ma J."/>
        </authorList>
    </citation>
    <scope>NUCLEOTIDE SEQUENCE [LARGE SCALE GENOMIC DNA]</scope>
    <source>
        <strain evidence="2">CGMCC 1.12376</strain>
    </source>
</reference>
<sequence>MHVPNSAFGLLDNVFNKLFPLIDEELDYWKKRAQAIPDEELRKQALASIHSKTFHCQGGGVFALLAGRHCKEAIRFIVAYQTISDYLDNLCDRSTSLDPKDFRMLHEAMKDALIPGAPVKNYYTYREEQEDGGYLTELVLTCQGVLDNAEAYGLCRDYCLMLEGLYADLQVHKHVKMDERVPRLVKWYLENREKALGLSWYEFAAVSGSTIGIFCLVSYTLSGKLTKTLAEKIIYSYFPAVQGLHILLDYYIDQEEDEKEGDLNFCSFYRDDVQLVERIQYFLLMAEERLQVLPDPEFHQFIPKGLVALYLSDGKVKSLKNGSRVRRTLLKTSGIRGAFLHYNIRIYNRVAK</sequence>
<dbReference type="Proteomes" id="UP001597221">
    <property type="component" value="Unassembled WGS sequence"/>
</dbReference>
<dbReference type="Pfam" id="PF10776">
    <property type="entry name" value="DUF2600"/>
    <property type="match status" value="1"/>
</dbReference>